<dbReference type="Proteomes" id="UP000249542">
    <property type="component" value="Unassembled WGS sequence"/>
</dbReference>
<dbReference type="AlphaFoldDB" id="A0A2W7IQI6"/>
<proteinExistence type="predicted"/>
<comment type="caution">
    <text evidence="1">The sequence shown here is derived from an EMBL/GenBank/DDBJ whole genome shotgun (WGS) entry which is preliminary data.</text>
</comment>
<dbReference type="InterPro" id="IPR038636">
    <property type="entry name" value="Wzi_sf"/>
</dbReference>
<evidence type="ECO:0000313" key="1">
    <source>
        <dbReference type="EMBL" id="PZW41697.1"/>
    </source>
</evidence>
<reference evidence="1 2" key="1">
    <citation type="submission" date="2018-06" db="EMBL/GenBank/DDBJ databases">
        <title>Genomic Encyclopedia of Archaeal and Bacterial Type Strains, Phase II (KMG-II): from individual species to whole genera.</title>
        <authorList>
            <person name="Goeker M."/>
        </authorList>
    </citation>
    <scope>NUCLEOTIDE SEQUENCE [LARGE SCALE GENOMIC DNA]</scope>
    <source>
        <strain evidence="1 2">DSM 15361</strain>
    </source>
</reference>
<protein>
    <recommendedName>
        <fullName evidence="3">Protein involved in gliding motility RemB</fullName>
    </recommendedName>
</protein>
<dbReference type="Gene3D" id="3.30.1150.10">
    <property type="match status" value="1"/>
</dbReference>
<gene>
    <name evidence="1" type="ORF">LX95_01379</name>
</gene>
<name>A0A2W7IQI6_9FLAO</name>
<dbReference type="Gene3D" id="2.40.160.130">
    <property type="entry name" value="Capsule assembly protein Wzi"/>
    <property type="match status" value="1"/>
</dbReference>
<organism evidence="1 2">
    <name type="scientific">Mesonia algae</name>
    <dbReference type="NCBI Taxonomy" id="213248"/>
    <lineage>
        <taxon>Bacteria</taxon>
        <taxon>Pseudomonadati</taxon>
        <taxon>Bacteroidota</taxon>
        <taxon>Flavobacteriia</taxon>
        <taxon>Flavobacteriales</taxon>
        <taxon>Flavobacteriaceae</taxon>
        <taxon>Mesonia</taxon>
    </lineage>
</organism>
<evidence type="ECO:0008006" key="3">
    <source>
        <dbReference type="Google" id="ProtNLM"/>
    </source>
</evidence>
<keyword evidence="2" id="KW-1185">Reference proteome</keyword>
<dbReference type="EMBL" id="QKYV01000003">
    <property type="protein sequence ID" value="PZW41697.1"/>
    <property type="molecule type" value="Genomic_DNA"/>
</dbReference>
<accession>A0A2W7IQI6</accession>
<evidence type="ECO:0000313" key="2">
    <source>
        <dbReference type="Proteomes" id="UP000249542"/>
    </source>
</evidence>
<sequence length="711" mass="82207">MTETMRNFFVLFFTLYVVISAKAQILISDVEQYPIFEACENVSLEQQENCFKQTLNLFVKENLQLPENLAKDDYSGNVTVLFEVTKEGEFKVLYVDAINGDLKQEVTRVFLELPVIKPATYNGKPAYIQFRYPIYVPFSGGNDINLEQDDSFAQGGNKSAKKIDDRESAEYADVEKAYKKYEYREFESKINIPFSHEVYSRFDSELNRVGTNSHTATKPFLYQTVNKYYNFKEENKKLELEGDSWLHRKFFNEHLVRLQGENYWFTADVAADLQVGKDFGADFGSTYNNTRAAVVQGGIGKTINFYAAVYESQGRFARYFNNYAESIRPDGGNPAVIPSRGIAKSFKEDSYDYPIAEGYISYSPNETFNLQFGHGKNFIGDGYRSLLMSDVASPYPYFKINTTFWKFKYTNTWMSLRDIRPEVTDSGSFRTKYMATHYLSYNITKRLNIGLFESVLWENDNDRGFDLNYLNPIIFYRAIEFSTGSRGGNALIGLAYKYKISNQLNAYGQLMIDEFSSKDVIGGENSYKNKLGYQLGLKYFNAFKIDNLYLQLEYNRVRPYTYSHNTVTLNYGHNNQPMAHIRGSNFSETIAIARYRLNRWYGQAKFMFGAKGYEITLDKDPFYGGDIYGTEDDRIADKGNELYQGNKANFTYAELELGYLVNPATNLKIYTSLIQRNLSPTISNTELNLVENTTWVNFGFRTDLFNWYYDF</sequence>
<dbReference type="RefSeq" id="WP_245924733.1">
    <property type="nucleotide sequence ID" value="NZ_QKYV01000003.1"/>
</dbReference>